<keyword evidence="1" id="KW-0489">Methyltransferase</keyword>
<dbReference type="EMBL" id="JACIDK010000007">
    <property type="protein sequence ID" value="MBB3893124.1"/>
    <property type="molecule type" value="Genomic_DNA"/>
</dbReference>
<sequence>MAQMHDEDTLAFYDREAAAYAARKRGEPTRLHRFLEQLRPRARILELGCGGGQDAELMDAAGFDVTPTDGSAGLAAQAQARLGRPVRVMRFEELDEVGAYDGVWANACLLHVPENGLADVLTRIHRALKPGGRFNAGFKAGDGGGRDSLGRYYNFPTEESLRKAYGAAGDWAALELTAGQGGGFDGVMREWWFVDAVK</sequence>
<evidence type="ECO:0000313" key="2">
    <source>
        <dbReference type="Proteomes" id="UP000530564"/>
    </source>
</evidence>
<name>A0A840A487_9CAUL</name>
<dbReference type="InterPro" id="IPR029063">
    <property type="entry name" value="SAM-dependent_MTases_sf"/>
</dbReference>
<dbReference type="SUPFAM" id="SSF53335">
    <property type="entry name" value="S-adenosyl-L-methionine-dependent methyltransferases"/>
    <property type="match status" value="1"/>
</dbReference>
<dbReference type="PANTHER" id="PTHR43861">
    <property type="entry name" value="TRANS-ACONITATE 2-METHYLTRANSFERASE-RELATED"/>
    <property type="match status" value="1"/>
</dbReference>
<organism evidence="1 2">
    <name type="scientific">Phenylobacterium haematophilum</name>
    <dbReference type="NCBI Taxonomy" id="98513"/>
    <lineage>
        <taxon>Bacteria</taxon>
        <taxon>Pseudomonadati</taxon>
        <taxon>Pseudomonadota</taxon>
        <taxon>Alphaproteobacteria</taxon>
        <taxon>Caulobacterales</taxon>
        <taxon>Caulobacteraceae</taxon>
        <taxon>Phenylobacterium</taxon>
    </lineage>
</organism>
<reference evidence="1 2" key="1">
    <citation type="submission" date="2020-08" db="EMBL/GenBank/DDBJ databases">
        <title>Genomic Encyclopedia of Type Strains, Phase IV (KMG-IV): sequencing the most valuable type-strain genomes for metagenomic binning, comparative biology and taxonomic classification.</title>
        <authorList>
            <person name="Goeker M."/>
        </authorList>
    </citation>
    <scope>NUCLEOTIDE SEQUENCE [LARGE SCALE GENOMIC DNA]</scope>
    <source>
        <strain evidence="1 2">DSM 21793</strain>
    </source>
</reference>
<keyword evidence="2" id="KW-1185">Reference proteome</keyword>
<protein>
    <submittedName>
        <fullName evidence="1">SAM-dependent methyltransferase</fullName>
    </submittedName>
</protein>
<dbReference type="RefSeq" id="WP_183776328.1">
    <property type="nucleotide sequence ID" value="NZ_JACIDK010000007.1"/>
</dbReference>
<dbReference type="CDD" id="cd02440">
    <property type="entry name" value="AdoMet_MTases"/>
    <property type="match status" value="1"/>
</dbReference>
<dbReference type="AlphaFoldDB" id="A0A840A487"/>
<dbReference type="GO" id="GO:0008168">
    <property type="term" value="F:methyltransferase activity"/>
    <property type="evidence" value="ECO:0007669"/>
    <property type="project" value="UniProtKB-KW"/>
</dbReference>
<evidence type="ECO:0000313" key="1">
    <source>
        <dbReference type="EMBL" id="MBB3893124.1"/>
    </source>
</evidence>
<dbReference type="Gene3D" id="3.40.50.150">
    <property type="entry name" value="Vaccinia Virus protein VP39"/>
    <property type="match status" value="1"/>
</dbReference>
<dbReference type="Pfam" id="PF13489">
    <property type="entry name" value="Methyltransf_23"/>
    <property type="match status" value="1"/>
</dbReference>
<dbReference type="GO" id="GO:0032259">
    <property type="term" value="P:methylation"/>
    <property type="evidence" value="ECO:0007669"/>
    <property type="project" value="UniProtKB-KW"/>
</dbReference>
<dbReference type="PANTHER" id="PTHR43861:SF1">
    <property type="entry name" value="TRANS-ACONITATE 2-METHYLTRANSFERASE"/>
    <property type="match status" value="1"/>
</dbReference>
<dbReference type="Proteomes" id="UP000530564">
    <property type="component" value="Unassembled WGS sequence"/>
</dbReference>
<proteinExistence type="predicted"/>
<accession>A0A840A487</accession>
<comment type="caution">
    <text evidence="1">The sequence shown here is derived from an EMBL/GenBank/DDBJ whole genome shotgun (WGS) entry which is preliminary data.</text>
</comment>
<keyword evidence="1" id="KW-0808">Transferase</keyword>
<gene>
    <name evidence="1" type="ORF">GGQ61_003862</name>
</gene>